<keyword evidence="5" id="KW-1185">Reference proteome</keyword>
<evidence type="ECO:0000256" key="2">
    <source>
        <dbReference type="SAM" id="SignalP"/>
    </source>
</evidence>
<feature type="chain" id="PRO_5045549658" evidence="2">
    <location>
        <begin position="19"/>
        <end position="472"/>
    </location>
</feature>
<evidence type="ECO:0000313" key="5">
    <source>
        <dbReference type="Proteomes" id="UP001428817"/>
    </source>
</evidence>
<evidence type="ECO:0000313" key="4">
    <source>
        <dbReference type="EMBL" id="GAA5165013.1"/>
    </source>
</evidence>
<name>A0ABP9QP89_9PSEU</name>
<feature type="signal peptide" evidence="2">
    <location>
        <begin position="1"/>
        <end position="18"/>
    </location>
</feature>
<feature type="domain" description="Glucose/Sorbosone dehydrogenase" evidence="3">
    <location>
        <begin position="362"/>
        <end position="443"/>
    </location>
</feature>
<feature type="domain" description="Glucose/Sorbosone dehydrogenase" evidence="3">
    <location>
        <begin position="55"/>
        <end position="288"/>
    </location>
</feature>
<dbReference type="NCBIfam" id="TIGR03606">
    <property type="entry name" value="non_repeat_PQQ"/>
    <property type="match status" value="1"/>
</dbReference>
<dbReference type="InterPro" id="IPR019893">
    <property type="entry name" value="SndH-like"/>
</dbReference>
<dbReference type="InterPro" id="IPR012938">
    <property type="entry name" value="Glc/Sorbosone_DH"/>
</dbReference>
<evidence type="ECO:0000259" key="3">
    <source>
        <dbReference type="Pfam" id="PF07995"/>
    </source>
</evidence>
<dbReference type="Gene3D" id="2.120.10.30">
    <property type="entry name" value="TolB, C-terminal domain"/>
    <property type="match status" value="1"/>
</dbReference>
<feature type="region of interest" description="Disordered" evidence="1">
    <location>
        <begin position="16"/>
        <end position="44"/>
    </location>
</feature>
<proteinExistence type="predicted"/>
<dbReference type="Pfam" id="PF07995">
    <property type="entry name" value="GSDH"/>
    <property type="match status" value="2"/>
</dbReference>
<sequence>MAAAVVAVMLVSACGGPAAPPEESKGETDTGARSPNPPAASLGPAPAMRVVVSGLDHPWDLNWGPDNFLWVGEKEGKRITRVNPADGAKSVAVTIPDVAPGDGQQGLLGFAFADRAVFVAYSYGTPPAQMHGKIVKFAYDKAAGTLSNPTEVISNLPASEDHNSGRLLVGPDGKLYYSIGDQGNNQFDRACQPIRAQDLPTEAQVTAKDWSTYVGKTLRLNQDGTVPPDNPVIKGVRSHVFTYGHRNPQGLAFGPGGKLYSDEHGPKSDDEINLLKAGKNYGWPFVAGFKDSQSYQYANWSAASGCAGLDYDDYEVPPSVPRGPREVDWSAPDYTEPLKTLYTVPTGQNFQDKACGENLDLCWPSIAPSSLEYSPADRAPNPQLANALLATSLKNGSLYVLKLSQNGDWAQGDVVQLFRTRNRYRDVVVSPDRTKVYIATDSEGLAGPGSGSQSGALDNPGSVLEFTLTVPR</sequence>
<dbReference type="SUPFAM" id="SSF50952">
    <property type="entry name" value="Soluble quinoprotein glucose dehydrogenase"/>
    <property type="match status" value="1"/>
</dbReference>
<dbReference type="InterPro" id="IPR011041">
    <property type="entry name" value="Quinoprot_gluc/sorb_DH_b-prop"/>
</dbReference>
<dbReference type="EMBL" id="BAABJP010000030">
    <property type="protein sequence ID" value="GAA5165013.1"/>
    <property type="molecule type" value="Genomic_DNA"/>
</dbReference>
<dbReference type="PANTHER" id="PTHR19328:SF13">
    <property type="entry name" value="HIPL1 PROTEIN"/>
    <property type="match status" value="1"/>
</dbReference>
<dbReference type="InterPro" id="IPR011042">
    <property type="entry name" value="6-blade_b-propeller_TolB-like"/>
</dbReference>
<dbReference type="PANTHER" id="PTHR19328">
    <property type="entry name" value="HEDGEHOG-INTERACTING PROTEIN"/>
    <property type="match status" value="1"/>
</dbReference>
<protein>
    <submittedName>
        <fullName evidence="4">PQQ-dependent sugar dehydrogenase</fullName>
    </submittedName>
</protein>
<comment type="caution">
    <text evidence="4">The sequence shown here is derived from an EMBL/GenBank/DDBJ whole genome shotgun (WGS) entry which is preliminary data.</text>
</comment>
<dbReference type="Proteomes" id="UP001428817">
    <property type="component" value="Unassembled WGS sequence"/>
</dbReference>
<reference evidence="5" key="1">
    <citation type="journal article" date="2019" name="Int. J. Syst. Evol. Microbiol.">
        <title>The Global Catalogue of Microorganisms (GCM) 10K type strain sequencing project: providing services to taxonomists for standard genome sequencing and annotation.</title>
        <authorList>
            <consortium name="The Broad Institute Genomics Platform"/>
            <consortium name="The Broad Institute Genome Sequencing Center for Infectious Disease"/>
            <person name="Wu L."/>
            <person name="Ma J."/>
        </authorList>
    </citation>
    <scope>NUCLEOTIDE SEQUENCE [LARGE SCALE GENOMIC DNA]</scope>
    <source>
        <strain evidence="5">JCM 18303</strain>
    </source>
</reference>
<gene>
    <name evidence="4" type="ORF">GCM10023321_54460</name>
</gene>
<organism evidence="4 5">
    <name type="scientific">Pseudonocardia eucalypti</name>
    <dbReference type="NCBI Taxonomy" id="648755"/>
    <lineage>
        <taxon>Bacteria</taxon>
        <taxon>Bacillati</taxon>
        <taxon>Actinomycetota</taxon>
        <taxon>Actinomycetes</taxon>
        <taxon>Pseudonocardiales</taxon>
        <taxon>Pseudonocardiaceae</taxon>
        <taxon>Pseudonocardia</taxon>
    </lineage>
</organism>
<keyword evidence="2" id="KW-0732">Signal</keyword>
<accession>A0ABP9QP89</accession>
<evidence type="ECO:0000256" key="1">
    <source>
        <dbReference type="SAM" id="MobiDB-lite"/>
    </source>
</evidence>